<accession>A0ACC0JAJ7</accession>
<organism evidence="1 2">
    <name type="scientific">Choristoneura fumiferana</name>
    <name type="common">Spruce budworm moth</name>
    <name type="synonym">Archips fumiferana</name>
    <dbReference type="NCBI Taxonomy" id="7141"/>
    <lineage>
        <taxon>Eukaryota</taxon>
        <taxon>Metazoa</taxon>
        <taxon>Ecdysozoa</taxon>
        <taxon>Arthropoda</taxon>
        <taxon>Hexapoda</taxon>
        <taxon>Insecta</taxon>
        <taxon>Pterygota</taxon>
        <taxon>Neoptera</taxon>
        <taxon>Endopterygota</taxon>
        <taxon>Lepidoptera</taxon>
        <taxon>Glossata</taxon>
        <taxon>Ditrysia</taxon>
        <taxon>Tortricoidea</taxon>
        <taxon>Tortricidae</taxon>
        <taxon>Tortricinae</taxon>
        <taxon>Choristoneura</taxon>
    </lineage>
</organism>
<name>A0ACC0JAJ7_CHOFU</name>
<sequence>MLDPFSLYITHSELPPPVVVPRRKKRLKQLQELQLQEELQLRELQLQFEQDFCKPFGIRVDQNLSKAVKVFPKCCLISNS</sequence>
<dbReference type="Proteomes" id="UP001064048">
    <property type="component" value="Chromosome 13"/>
</dbReference>
<protein>
    <submittedName>
        <fullName evidence="1">Uncharacterized protein</fullName>
    </submittedName>
</protein>
<gene>
    <name evidence="1" type="ORF">MSG28_008163</name>
</gene>
<dbReference type="EMBL" id="CM046113">
    <property type="protein sequence ID" value="KAI8421034.1"/>
    <property type="molecule type" value="Genomic_DNA"/>
</dbReference>
<keyword evidence="2" id="KW-1185">Reference proteome</keyword>
<proteinExistence type="predicted"/>
<comment type="caution">
    <text evidence="1">The sequence shown here is derived from an EMBL/GenBank/DDBJ whole genome shotgun (WGS) entry which is preliminary data.</text>
</comment>
<evidence type="ECO:0000313" key="2">
    <source>
        <dbReference type="Proteomes" id="UP001064048"/>
    </source>
</evidence>
<reference evidence="1 2" key="1">
    <citation type="journal article" date="2022" name="Genome Biol. Evol.">
        <title>The Spruce Budworm Genome: Reconstructing the Evolutionary History of Antifreeze Proteins.</title>
        <authorList>
            <person name="Beliveau C."/>
            <person name="Gagne P."/>
            <person name="Picq S."/>
            <person name="Vernygora O."/>
            <person name="Keeling C.I."/>
            <person name="Pinkney K."/>
            <person name="Doucet D."/>
            <person name="Wen F."/>
            <person name="Johnston J.S."/>
            <person name="Maaroufi H."/>
            <person name="Boyle B."/>
            <person name="Laroche J."/>
            <person name="Dewar K."/>
            <person name="Juretic N."/>
            <person name="Blackburn G."/>
            <person name="Nisole A."/>
            <person name="Brunet B."/>
            <person name="Brandao M."/>
            <person name="Lumley L."/>
            <person name="Duan J."/>
            <person name="Quan G."/>
            <person name="Lucarotti C.J."/>
            <person name="Roe A.D."/>
            <person name="Sperling F.A.H."/>
            <person name="Levesque R.C."/>
            <person name="Cusson M."/>
        </authorList>
    </citation>
    <scope>NUCLEOTIDE SEQUENCE [LARGE SCALE GENOMIC DNA]</scope>
    <source>
        <strain evidence="1">Glfc:IPQL:Cfum</strain>
    </source>
</reference>
<evidence type="ECO:0000313" key="1">
    <source>
        <dbReference type="EMBL" id="KAI8421034.1"/>
    </source>
</evidence>